<dbReference type="Gene3D" id="3.40.50.300">
    <property type="entry name" value="P-loop containing nucleotide triphosphate hydrolases"/>
    <property type="match status" value="1"/>
</dbReference>
<keyword evidence="3 7" id="KW-0347">Helicase</keyword>
<dbReference type="EC" id="3.6.4.13" evidence="1"/>
<evidence type="ECO:0000256" key="1">
    <source>
        <dbReference type="ARBA" id="ARBA00012552"/>
    </source>
</evidence>
<dbReference type="PANTHER" id="PTHR18934:SF118">
    <property type="entry name" value="ATP-DEPENDENT RNA HELICASE DHX33"/>
    <property type="match status" value="1"/>
</dbReference>
<dbReference type="EMBL" id="MNCJ02000325">
    <property type="protein sequence ID" value="KAF5786866.1"/>
    <property type="molecule type" value="Genomic_DNA"/>
</dbReference>
<evidence type="ECO:0000256" key="2">
    <source>
        <dbReference type="ARBA" id="ARBA00022801"/>
    </source>
</evidence>
<evidence type="ECO:0000313" key="7">
    <source>
        <dbReference type="EMBL" id="KAF5786866.1"/>
    </source>
</evidence>
<dbReference type="InterPro" id="IPR001650">
    <property type="entry name" value="Helicase_C-like"/>
</dbReference>
<keyword evidence="3 7" id="KW-0547">Nucleotide-binding</keyword>
<evidence type="ECO:0000313" key="8">
    <source>
        <dbReference type="Proteomes" id="UP000215914"/>
    </source>
</evidence>
<evidence type="ECO:0000256" key="3">
    <source>
        <dbReference type="ARBA" id="ARBA00022806"/>
    </source>
</evidence>
<protein>
    <recommendedName>
        <fullName evidence="1">RNA helicase</fullName>
        <ecNumber evidence="1">3.6.4.13</ecNumber>
    </recommendedName>
</protein>
<reference evidence="7" key="1">
    <citation type="journal article" date="2017" name="Nature">
        <title>The sunflower genome provides insights into oil metabolism, flowering and Asterid evolution.</title>
        <authorList>
            <person name="Badouin H."/>
            <person name="Gouzy J."/>
            <person name="Grassa C.J."/>
            <person name="Murat F."/>
            <person name="Staton S.E."/>
            <person name="Cottret L."/>
            <person name="Lelandais-Briere C."/>
            <person name="Owens G.L."/>
            <person name="Carrere S."/>
            <person name="Mayjonade B."/>
            <person name="Legrand L."/>
            <person name="Gill N."/>
            <person name="Kane N.C."/>
            <person name="Bowers J.E."/>
            <person name="Hubner S."/>
            <person name="Bellec A."/>
            <person name="Berard A."/>
            <person name="Berges H."/>
            <person name="Blanchet N."/>
            <person name="Boniface M.C."/>
            <person name="Brunel D."/>
            <person name="Catrice O."/>
            <person name="Chaidir N."/>
            <person name="Claudel C."/>
            <person name="Donnadieu C."/>
            <person name="Faraut T."/>
            <person name="Fievet G."/>
            <person name="Helmstetter N."/>
            <person name="King M."/>
            <person name="Knapp S.J."/>
            <person name="Lai Z."/>
            <person name="Le Paslier M.C."/>
            <person name="Lippi Y."/>
            <person name="Lorenzon L."/>
            <person name="Mandel J.R."/>
            <person name="Marage G."/>
            <person name="Marchand G."/>
            <person name="Marquand E."/>
            <person name="Bret-Mestries E."/>
            <person name="Morien E."/>
            <person name="Nambeesan S."/>
            <person name="Nguyen T."/>
            <person name="Pegot-Espagnet P."/>
            <person name="Pouilly N."/>
            <person name="Raftis F."/>
            <person name="Sallet E."/>
            <person name="Schiex T."/>
            <person name="Thomas J."/>
            <person name="Vandecasteele C."/>
            <person name="Vares D."/>
            <person name="Vear F."/>
            <person name="Vautrin S."/>
            <person name="Crespi M."/>
            <person name="Mangin B."/>
            <person name="Burke J.M."/>
            <person name="Salse J."/>
            <person name="Munos S."/>
            <person name="Vincourt P."/>
            <person name="Rieseberg L.H."/>
            <person name="Langlade N.B."/>
        </authorList>
    </citation>
    <scope>NUCLEOTIDE SEQUENCE</scope>
    <source>
        <tissue evidence="7">Leaves</tissue>
    </source>
</reference>
<sequence length="262" mass="29162">MSSIMISLVMTLLKQVLVQLVSVNGAIHFRTSMMSKIFGFGPFARQFTGKDAKVTLELSFVEVVQGCTNNIATTLIETTWVTYRDGTVETICCRDDMPSLQVKKAYRYYGFTESDCLDAALVTKFLIHMEEGPGDILVFLSGQEEIESIEGLVHENLKKLLEANQKLLIYPLFSSLPSEKQMKVFTPAPDGFRKVTLATNIAEISVTIPGVKYVIDPGLVEVCNYSPDSGIESLIVVKISKAQALQRRMIPYALLPDKMGRY</sequence>
<dbReference type="GO" id="GO:0005634">
    <property type="term" value="C:nucleus"/>
    <property type="evidence" value="ECO:0007669"/>
    <property type="project" value="UniProtKB-ARBA"/>
</dbReference>
<keyword evidence="5" id="KW-0732">Signal</keyword>
<gene>
    <name evidence="7" type="ORF">HanXRQr2_Chr10g0446281</name>
</gene>
<proteinExistence type="predicted"/>
<evidence type="ECO:0000256" key="5">
    <source>
        <dbReference type="SAM" id="SignalP"/>
    </source>
</evidence>
<feature type="domain" description="Helicase C-terminal" evidence="6">
    <location>
        <begin position="121"/>
        <end position="262"/>
    </location>
</feature>
<accession>A0A9K3HYK6</accession>
<evidence type="ECO:0000256" key="4">
    <source>
        <dbReference type="ARBA" id="ARBA00047984"/>
    </source>
</evidence>
<dbReference type="Pfam" id="PF00271">
    <property type="entry name" value="Helicase_C"/>
    <property type="match status" value="1"/>
</dbReference>
<name>A0A9K3HYK6_HELAN</name>
<organism evidence="7 8">
    <name type="scientific">Helianthus annuus</name>
    <name type="common">Common sunflower</name>
    <dbReference type="NCBI Taxonomy" id="4232"/>
    <lineage>
        <taxon>Eukaryota</taxon>
        <taxon>Viridiplantae</taxon>
        <taxon>Streptophyta</taxon>
        <taxon>Embryophyta</taxon>
        <taxon>Tracheophyta</taxon>
        <taxon>Spermatophyta</taxon>
        <taxon>Magnoliopsida</taxon>
        <taxon>eudicotyledons</taxon>
        <taxon>Gunneridae</taxon>
        <taxon>Pentapetalae</taxon>
        <taxon>asterids</taxon>
        <taxon>campanulids</taxon>
        <taxon>Asterales</taxon>
        <taxon>Asteraceae</taxon>
        <taxon>Asteroideae</taxon>
        <taxon>Heliantheae alliance</taxon>
        <taxon>Heliantheae</taxon>
        <taxon>Helianthus</taxon>
    </lineage>
</organism>
<dbReference type="GO" id="GO:0003724">
    <property type="term" value="F:RNA helicase activity"/>
    <property type="evidence" value="ECO:0007669"/>
    <property type="project" value="UniProtKB-EC"/>
</dbReference>
<dbReference type="InterPro" id="IPR027417">
    <property type="entry name" value="P-loop_NTPase"/>
</dbReference>
<dbReference type="AlphaFoldDB" id="A0A9K3HYK6"/>
<feature type="signal peptide" evidence="5">
    <location>
        <begin position="1"/>
        <end position="18"/>
    </location>
</feature>
<evidence type="ECO:0000259" key="6">
    <source>
        <dbReference type="PROSITE" id="PS51194"/>
    </source>
</evidence>
<dbReference type="GO" id="GO:0016787">
    <property type="term" value="F:hydrolase activity"/>
    <property type="evidence" value="ECO:0007669"/>
    <property type="project" value="UniProtKB-KW"/>
</dbReference>
<dbReference type="CDD" id="cd18791">
    <property type="entry name" value="SF2_C_RHA"/>
    <property type="match status" value="1"/>
</dbReference>
<dbReference type="Gramene" id="mRNA:HanXRQr2_Chr10g0446281">
    <property type="protein sequence ID" value="mRNA:HanXRQr2_Chr10g0446281"/>
    <property type="gene ID" value="HanXRQr2_Chr10g0446281"/>
</dbReference>
<dbReference type="PROSITE" id="PS51194">
    <property type="entry name" value="HELICASE_CTER"/>
    <property type="match status" value="1"/>
</dbReference>
<keyword evidence="8" id="KW-1185">Reference proteome</keyword>
<comment type="catalytic activity">
    <reaction evidence="4">
        <text>ATP + H2O = ADP + phosphate + H(+)</text>
        <dbReference type="Rhea" id="RHEA:13065"/>
        <dbReference type="ChEBI" id="CHEBI:15377"/>
        <dbReference type="ChEBI" id="CHEBI:15378"/>
        <dbReference type="ChEBI" id="CHEBI:30616"/>
        <dbReference type="ChEBI" id="CHEBI:43474"/>
        <dbReference type="ChEBI" id="CHEBI:456216"/>
        <dbReference type="EC" id="3.6.4.13"/>
    </reaction>
</comment>
<keyword evidence="2 7" id="KW-0378">Hydrolase</keyword>
<dbReference type="SUPFAM" id="SSF52540">
    <property type="entry name" value="P-loop containing nucleoside triphosphate hydrolases"/>
    <property type="match status" value="1"/>
</dbReference>
<feature type="chain" id="PRO_5039899695" description="RNA helicase" evidence="5">
    <location>
        <begin position="19"/>
        <end position="262"/>
    </location>
</feature>
<comment type="caution">
    <text evidence="7">The sequence shown here is derived from an EMBL/GenBank/DDBJ whole genome shotgun (WGS) entry which is preliminary data.</text>
</comment>
<dbReference type="PANTHER" id="PTHR18934">
    <property type="entry name" value="ATP-DEPENDENT RNA HELICASE"/>
    <property type="match status" value="1"/>
</dbReference>
<dbReference type="Proteomes" id="UP000215914">
    <property type="component" value="Unassembled WGS sequence"/>
</dbReference>
<keyword evidence="3 7" id="KW-0067">ATP-binding</keyword>
<dbReference type="SMART" id="SM00490">
    <property type="entry name" value="HELICc"/>
    <property type="match status" value="1"/>
</dbReference>
<reference evidence="7" key="2">
    <citation type="submission" date="2020-06" db="EMBL/GenBank/DDBJ databases">
        <title>Helianthus annuus Genome sequencing and assembly Release 2.</title>
        <authorList>
            <person name="Gouzy J."/>
            <person name="Langlade N."/>
            <person name="Munos S."/>
        </authorList>
    </citation>
    <scope>NUCLEOTIDE SEQUENCE</scope>
    <source>
        <tissue evidence="7">Leaves</tissue>
    </source>
</reference>